<dbReference type="InterPro" id="IPR038713">
    <property type="entry name" value="Terminase_Gp1_N_sf"/>
</dbReference>
<reference evidence="1 2" key="1">
    <citation type="journal article" date="2015" name="J. Biotechnol.">
        <title>Complete genome sequence of Pseudomonas rhizosphaerae IH5T (=DSM 16299T), a phosphate-solubilizing rhizobacterium for bacterial biofertilizer.</title>
        <authorList>
            <person name="Kwak Y."/>
            <person name="Jung B.K."/>
            <person name="Shin J.H."/>
        </authorList>
    </citation>
    <scope>NUCLEOTIDE SEQUENCE [LARGE SCALE GENOMIC DNA]</scope>
    <source>
        <strain evidence="1">DSM 16299</strain>
    </source>
</reference>
<dbReference type="Gene3D" id="1.10.10.1400">
    <property type="entry name" value="Terminase, small subunit, N-terminal DNA-binding domain, HTH motif"/>
    <property type="match status" value="1"/>
</dbReference>
<dbReference type="KEGG" id="prh:LT40_08860"/>
<protein>
    <submittedName>
        <fullName evidence="1">Terminase</fullName>
    </submittedName>
</protein>
<dbReference type="STRING" id="216142.LT40_08860"/>
<sequence length="168" mass="17551">MALTPKKRAFVDAVRGGASNKDAAIAAGYAASSAAQAGARLAKDRFVIEALTGQPVNKKVNKFVKGSPPATAAPSVVDGQDLPTEEQGDAAFDLSKALRFSDPKDFLLATMNDFEAEAKLRVDAAKALMPFIHPRKGESGKKEVAKEKAAGAAQGRFGVRKGPLSVVK</sequence>
<accession>A0A089YSZ5</accession>
<dbReference type="HOGENOM" id="CLU_112832_0_0_6"/>
<name>A0A089YSZ5_9PSED</name>
<dbReference type="OrthoDB" id="8756642at2"/>
<evidence type="ECO:0000313" key="1">
    <source>
        <dbReference type="EMBL" id="AIS17502.1"/>
    </source>
</evidence>
<dbReference type="eggNOG" id="COG3728">
    <property type="taxonomic scope" value="Bacteria"/>
</dbReference>
<dbReference type="EMBL" id="CP009533">
    <property type="protein sequence ID" value="AIS17502.1"/>
    <property type="molecule type" value="Genomic_DNA"/>
</dbReference>
<keyword evidence="2" id="KW-1185">Reference proteome</keyword>
<evidence type="ECO:0000313" key="2">
    <source>
        <dbReference type="Proteomes" id="UP000029499"/>
    </source>
</evidence>
<dbReference type="AlphaFoldDB" id="A0A089YSZ5"/>
<proteinExistence type="predicted"/>
<dbReference type="Proteomes" id="UP000029499">
    <property type="component" value="Chromosome"/>
</dbReference>
<gene>
    <name evidence="1" type="ORF">LT40_08860</name>
</gene>
<organism evidence="1 2">
    <name type="scientific">Pseudomonas rhizosphaerae</name>
    <dbReference type="NCBI Taxonomy" id="216142"/>
    <lineage>
        <taxon>Bacteria</taxon>
        <taxon>Pseudomonadati</taxon>
        <taxon>Pseudomonadota</taxon>
        <taxon>Gammaproteobacteria</taxon>
        <taxon>Pseudomonadales</taxon>
        <taxon>Pseudomonadaceae</taxon>
        <taxon>Pseudomonas</taxon>
    </lineage>
</organism>
<dbReference type="RefSeq" id="WP_043188932.1">
    <property type="nucleotide sequence ID" value="NZ_CP009533.1"/>
</dbReference>